<keyword evidence="3 5" id="KW-0689">Ribosomal protein</keyword>
<evidence type="ECO:0000256" key="1">
    <source>
        <dbReference type="ARBA" id="ARBA00022730"/>
    </source>
</evidence>
<evidence type="ECO:0000313" key="9">
    <source>
        <dbReference type="EMBL" id="MBP1996177.1"/>
    </source>
</evidence>
<dbReference type="InterPro" id="IPR020056">
    <property type="entry name" value="Rbsml_bL25/Gln-tRNA_synth_N"/>
</dbReference>
<evidence type="ECO:0000256" key="5">
    <source>
        <dbReference type="HAMAP-Rule" id="MF_01334"/>
    </source>
</evidence>
<keyword evidence="4 5" id="KW-0687">Ribonucleoprotein</keyword>
<evidence type="ECO:0000313" key="10">
    <source>
        <dbReference type="Proteomes" id="UP001519287"/>
    </source>
</evidence>
<feature type="domain" description="Large ribosomal subunit protein bL25 L25" evidence="7">
    <location>
        <begin position="4"/>
        <end position="90"/>
    </location>
</feature>
<dbReference type="InterPro" id="IPR020930">
    <property type="entry name" value="Ribosomal_uL5_bac-type"/>
</dbReference>
<name>A0ABS4J8K2_9BACL</name>
<dbReference type="PANTHER" id="PTHR33284:SF1">
    <property type="entry name" value="RIBOSOMAL PROTEIN L25_GLN-TRNA SYNTHETASE, ANTI-CODON-BINDING DOMAIN-CONTAINING PROTEIN"/>
    <property type="match status" value="1"/>
</dbReference>
<evidence type="ECO:0000256" key="3">
    <source>
        <dbReference type="ARBA" id="ARBA00022980"/>
    </source>
</evidence>
<dbReference type="InterPro" id="IPR001021">
    <property type="entry name" value="Ribosomal_bL25_long"/>
</dbReference>
<dbReference type="InterPro" id="IPR011035">
    <property type="entry name" value="Ribosomal_bL25/Gln-tRNA_synth"/>
</dbReference>
<proteinExistence type="inferred from homology"/>
<dbReference type="Pfam" id="PF01386">
    <property type="entry name" value="Ribosomal_L25p"/>
    <property type="match status" value="1"/>
</dbReference>
<feature type="region of interest" description="Disordered" evidence="6">
    <location>
        <begin position="179"/>
        <end position="204"/>
    </location>
</feature>
<dbReference type="InterPro" id="IPR020057">
    <property type="entry name" value="Ribosomal_bL25_b-dom"/>
</dbReference>
<evidence type="ECO:0000256" key="4">
    <source>
        <dbReference type="ARBA" id="ARBA00023274"/>
    </source>
</evidence>
<evidence type="ECO:0000259" key="7">
    <source>
        <dbReference type="Pfam" id="PF01386"/>
    </source>
</evidence>
<sequence length="204" mass="22356">MLTLKAEIRKENTASTIKQLRANGKVPAVVNGKKVGSTVIAIDQKELQALLRSNPNAIIEMELTDGVKHPVMIHEIQRGKVNRELLHIDFHQINMDEPVKSFVQIEFIGEAVGVSEGGILQIQQHELEIRCLPDQIPASIKVDVSDLKMGDHLLVSDLTLPSDVEIKTDPGELLVTILTPQKETAPDEPTEDSPEAAEAPAETV</sequence>
<gene>
    <name evidence="5" type="primary">rplY</name>
    <name evidence="5" type="synonym">ctc</name>
    <name evidence="9" type="ORF">J2Z66_007821</name>
</gene>
<dbReference type="Proteomes" id="UP001519287">
    <property type="component" value="Unassembled WGS sequence"/>
</dbReference>
<keyword evidence="2 5" id="KW-0694">RNA-binding</keyword>
<evidence type="ECO:0000256" key="6">
    <source>
        <dbReference type="SAM" id="MobiDB-lite"/>
    </source>
</evidence>
<protein>
    <recommendedName>
        <fullName evidence="5">Large ribosomal subunit protein bL25</fullName>
    </recommendedName>
    <alternativeName>
        <fullName evidence="5">General stress protein CTC</fullName>
    </alternativeName>
</protein>
<dbReference type="Gene3D" id="2.40.240.10">
    <property type="entry name" value="Ribosomal Protein L25, Chain P"/>
    <property type="match status" value="1"/>
</dbReference>
<comment type="caution">
    <text evidence="9">The sequence shown here is derived from an EMBL/GenBank/DDBJ whole genome shotgun (WGS) entry which is preliminary data.</text>
</comment>
<comment type="subunit">
    <text evidence="5">Part of the 50S ribosomal subunit; part of the 5S rRNA/L5/L18/L25 subcomplex. Contacts the 5S rRNA. Binds to the 5S rRNA independently of L5 and L18.</text>
</comment>
<dbReference type="InterPro" id="IPR029751">
    <property type="entry name" value="Ribosomal_L25_dom"/>
</dbReference>
<dbReference type="InterPro" id="IPR037121">
    <property type="entry name" value="Ribosomal_bL25_C"/>
</dbReference>
<dbReference type="RefSeq" id="WP_209978348.1">
    <property type="nucleotide sequence ID" value="NZ_JAGGLB010000045.1"/>
</dbReference>
<reference evidence="9 10" key="1">
    <citation type="submission" date="2021-03" db="EMBL/GenBank/DDBJ databases">
        <title>Genomic Encyclopedia of Type Strains, Phase IV (KMG-IV): sequencing the most valuable type-strain genomes for metagenomic binning, comparative biology and taxonomic classification.</title>
        <authorList>
            <person name="Goeker M."/>
        </authorList>
    </citation>
    <scope>NUCLEOTIDE SEQUENCE [LARGE SCALE GENOMIC DNA]</scope>
    <source>
        <strain evidence="9 10">DSM 26048</strain>
    </source>
</reference>
<dbReference type="HAMAP" id="MF_01334">
    <property type="entry name" value="Ribosomal_bL25_CTC"/>
    <property type="match status" value="1"/>
</dbReference>
<evidence type="ECO:0000256" key="2">
    <source>
        <dbReference type="ARBA" id="ARBA00022884"/>
    </source>
</evidence>
<comment type="similarity">
    <text evidence="5">Belongs to the bacterial ribosomal protein bL25 family. CTC subfamily.</text>
</comment>
<dbReference type="PANTHER" id="PTHR33284">
    <property type="entry name" value="RIBOSOMAL PROTEIN L25/GLN-TRNA SYNTHETASE, ANTI-CODON-BINDING DOMAIN-CONTAINING PROTEIN"/>
    <property type="match status" value="1"/>
</dbReference>
<comment type="function">
    <text evidence="5">This is one of the proteins that binds to the 5S RNA in the ribosome where it forms part of the central protuberance.</text>
</comment>
<dbReference type="GO" id="GO:0005840">
    <property type="term" value="C:ribosome"/>
    <property type="evidence" value="ECO:0007669"/>
    <property type="project" value="UniProtKB-KW"/>
</dbReference>
<dbReference type="NCBIfam" id="TIGR00731">
    <property type="entry name" value="bL25_bact_ctc"/>
    <property type="match status" value="1"/>
</dbReference>
<dbReference type="EMBL" id="JAGGLB010000045">
    <property type="protein sequence ID" value="MBP1996177.1"/>
    <property type="molecule type" value="Genomic_DNA"/>
</dbReference>
<dbReference type="SUPFAM" id="SSF50715">
    <property type="entry name" value="Ribosomal protein L25-like"/>
    <property type="match status" value="1"/>
</dbReference>
<organism evidence="9 10">
    <name type="scientific">Paenibacillus eucommiae</name>
    <dbReference type="NCBI Taxonomy" id="1355755"/>
    <lineage>
        <taxon>Bacteria</taxon>
        <taxon>Bacillati</taxon>
        <taxon>Bacillota</taxon>
        <taxon>Bacilli</taxon>
        <taxon>Bacillales</taxon>
        <taxon>Paenibacillaceae</taxon>
        <taxon>Paenibacillus</taxon>
    </lineage>
</organism>
<keyword evidence="10" id="KW-1185">Reference proteome</keyword>
<evidence type="ECO:0000259" key="8">
    <source>
        <dbReference type="Pfam" id="PF14693"/>
    </source>
</evidence>
<keyword evidence="1 5" id="KW-0699">rRNA-binding</keyword>
<dbReference type="CDD" id="cd00495">
    <property type="entry name" value="Ribosomal_L25_TL5_CTC"/>
    <property type="match status" value="1"/>
</dbReference>
<dbReference type="Pfam" id="PF14693">
    <property type="entry name" value="Ribosomal_TL5_C"/>
    <property type="match status" value="1"/>
</dbReference>
<accession>A0ABS4J8K2</accession>
<feature type="domain" description="Large ribosomal subunit protein bL25 beta" evidence="8">
    <location>
        <begin position="99"/>
        <end position="181"/>
    </location>
</feature>
<dbReference type="Gene3D" id="2.170.120.20">
    <property type="entry name" value="Ribosomal protein L25, beta domain"/>
    <property type="match status" value="1"/>
</dbReference>
<feature type="compositionally biased region" description="Acidic residues" evidence="6">
    <location>
        <begin position="186"/>
        <end position="195"/>
    </location>
</feature>